<keyword evidence="5 10" id="KW-0378">Hydrolase</keyword>
<dbReference type="PIRSF" id="PIRSF006118">
    <property type="entry name" value="KDO8-P_Ptase"/>
    <property type="match status" value="1"/>
</dbReference>
<comment type="caution">
    <text evidence="10">The sequence shown here is derived from an EMBL/GenBank/DDBJ whole genome shotgun (WGS) entry which is preliminary data.</text>
</comment>
<evidence type="ECO:0000313" key="11">
    <source>
        <dbReference type="EMBL" id="MDC2238925.1"/>
    </source>
</evidence>
<evidence type="ECO:0000256" key="5">
    <source>
        <dbReference type="ARBA" id="ARBA00022801"/>
    </source>
</evidence>
<keyword evidence="4 7" id="KW-0479">Metal-binding</keyword>
<dbReference type="Proteomes" id="UP000460317">
    <property type="component" value="Unassembled WGS sequence"/>
</dbReference>
<dbReference type="SFLD" id="SFLDG01136">
    <property type="entry name" value="C1.6:_Phosphoserine_Phosphatas"/>
    <property type="match status" value="1"/>
</dbReference>
<dbReference type="GO" id="GO:0008781">
    <property type="term" value="F:N-acylneuraminate cytidylyltransferase activity"/>
    <property type="evidence" value="ECO:0007669"/>
    <property type="project" value="TreeGrafter"/>
</dbReference>
<dbReference type="InterPro" id="IPR050793">
    <property type="entry name" value="CMP-NeuNAc_synthase"/>
</dbReference>
<dbReference type="RefSeq" id="WP_008767850.1">
    <property type="nucleotide sequence ID" value="NZ_BAABXH010000001.1"/>
</dbReference>
<dbReference type="EMBL" id="WCSY01000025">
    <property type="protein sequence ID" value="KAB4307360.1"/>
    <property type="molecule type" value="Genomic_DNA"/>
</dbReference>
<evidence type="ECO:0000313" key="14">
    <source>
        <dbReference type="Proteomes" id="UP000460317"/>
    </source>
</evidence>
<accession>A0A0P0EPP4</accession>
<feature type="binding site" evidence="7">
    <location>
        <position position="110"/>
    </location>
    <ligand>
        <name>Mg(2+)</name>
        <dbReference type="ChEBI" id="CHEBI:18420"/>
    </ligand>
</feature>
<dbReference type="EMBL" id="JAQNVG010000067">
    <property type="protein sequence ID" value="MDC2238925.1"/>
    <property type="molecule type" value="Genomic_DNA"/>
</dbReference>
<evidence type="ECO:0000256" key="2">
    <source>
        <dbReference type="ARBA" id="ARBA00005893"/>
    </source>
</evidence>
<comment type="subunit">
    <text evidence="3">Homotetramer.</text>
</comment>
<sequence length="173" mass="19014">MSTINYDLSRIKALAFDVDGVLSSTTVPLHPSGEPMRTVNIKDGYAIQLAVKKGLHIAIITGGRTEAVRIRFAALGVKDLYMGSAVKIHDYRNFRDKYGLSDDEILYMGDDVPDIEVMRECGLPCCPKDAVPEVKSVAKYISYADGGRGCGRDVVEQVLKAHGKWMAEDAFGW</sequence>
<dbReference type="EMBL" id="WCSB01000029">
    <property type="protein sequence ID" value="KAB4448462.1"/>
    <property type="molecule type" value="Genomic_DNA"/>
</dbReference>
<dbReference type="GO" id="GO:0016788">
    <property type="term" value="F:hydrolase activity, acting on ester bonds"/>
    <property type="evidence" value="ECO:0007669"/>
    <property type="project" value="InterPro"/>
</dbReference>
<name>A0A0P0EPP4_BACT4</name>
<dbReference type="AlphaFoldDB" id="A0A0P0EPP4"/>
<gene>
    <name evidence="10" type="ORF">GAN91_22645</name>
    <name evidence="9" type="ORF">GAN93_21945</name>
    <name evidence="8" type="ORF">GAO51_21765</name>
    <name evidence="11" type="ORF">PO127_24580</name>
</gene>
<dbReference type="OMA" id="NRVGYIS"/>
<dbReference type="NCBIfam" id="TIGR01670">
    <property type="entry name" value="KdsC-phosphatas"/>
    <property type="match status" value="1"/>
</dbReference>
<dbReference type="InterPro" id="IPR010023">
    <property type="entry name" value="KdsC_fam"/>
</dbReference>
<proteinExistence type="inferred from homology"/>
<dbReference type="KEGG" id="btho:Btheta7330_01341"/>
<dbReference type="Pfam" id="PF08282">
    <property type="entry name" value="Hydrolase_3"/>
    <property type="match status" value="1"/>
</dbReference>
<dbReference type="Proteomes" id="UP001217776">
    <property type="component" value="Unassembled WGS sequence"/>
</dbReference>
<evidence type="ECO:0000256" key="6">
    <source>
        <dbReference type="ARBA" id="ARBA00022842"/>
    </source>
</evidence>
<comment type="similarity">
    <text evidence="2">Belongs to the KdsC family.</text>
</comment>
<accession>C6IR77</accession>
<dbReference type="InterPro" id="IPR036412">
    <property type="entry name" value="HAD-like_sf"/>
</dbReference>
<dbReference type="EMBL" id="WCRY01000029">
    <property type="protein sequence ID" value="KAB4474940.1"/>
    <property type="molecule type" value="Genomic_DNA"/>
</dbReference>
<keyword evidence="6 7" id="KW-0460">Magnesium</keyword>
<reference evidence="12 13" key="1">
    <citation type="journal article" date="2019" name="Nat. Med.">
        <title>A library of human gut bacterial isolates paired with longitudinal multiomics data enables mechanistic microbiome research.</title>
        <authorList>
            <person name="Poyet M."/>
            <person name="Groussin M."/>
            <person name="Gibbons S.M."/>
            <person name="Avila-Pacheco J."/>
            <person name="Jiang X."/>
            <person name="Kearney S.M."/>
            <person name="Perrotta A.R."/>
            <person name="Berdy B."/>
            <person name="Zhao S."/>
            <person name="Lieberman T.D."/>
            <person name="Swanson P.K."/>
            <person name="Smith M."/>
            <person name="Roesemann S."/>
            <person name="Alexander J.E."/>
            <person name="Rich S.A."/>
            <person name="Livny J."/>
            <person name="Vlamakis H."/>
            <person name="Clish C."/>
            <person name="Bullock K."/>
            <person name="Deik A."/>
            <person name="Scott J."/>
            <person name="Pierce K.A."/>
            <person name="Xavier R.J."/>
            <person name="Alm E.J."/>
        </authorList>
    </citation>
    <scope>NUCLEOTIDE SEQUENCE [LARGE SCALE GENOMIC DNA]</scope>
    <source>
        <strain evidence="10 12">BIOML-A162</strain>
        <strain evidence="9 14">BIOML-A165</strain>
        <strain evidence="8 13">BIOML-A188</strain>
    </source>
</reference>
<evidence type="ECO:0000313" key="10">
    <source>
        <dbReference type="EMBL" id="KAB4474940.1"/>
    </source>
</evidence>
<evidence type="ECO:0000313" key="12">
    <source>
        <dbReference type="Proteomes" id="UP000436858"/>
    </source>
</evidence>
<evidence type="ECO:0000313" key="13">
    <source>
        <dbReference type="Proteomes" id="UP000440614"/>
    </source>
</evidence>
<dbReference type="FunFam" id="3.40.50.1000:FF:000029">
    <property type="entry name" value="3-deoxy-D-manno-octulosonate 8-phosphate phosphatase KdsC"/>
    <property type="match status" value="1"/>
</dbReference>
<dbReference type="Proteomes" id="UP000440614">
    <property type="component" value="Unassembled WGS sequence"/>
</dbReference>
<dbReference type="CDD" id="cd01630">
    <property type="entry name" value="HAD_KDO-like"/>
    <property type="match status" value="1"/>
</dbReference>
<dbReference type="SMR" id="A0A0P0EPP4"/>
<dbReference type="PANTHER" id="PTHR21485">
    <property type="entry name" value="HAD SUPERFAMILY MEMBERS CMAS AND KDSC"/>
    <property type="match status" value="1"/>
</dbReference>
<protein>
    <submittedName>
        <fullName evidence="10">HAD-IIIA family hydrolase</fullName>
    </submittedName>
</protein>
<dbReference type="SFLD" id="SFLDG01138">
    <property type="entry name" value="C1.6.2:_Deoxy-d-mannose-octulo"/>
    <property type="match status" value="1"/>
</dbReference>
<dbReference type="DNASU" id="1075568"/>
<evidence type="ECO:0000256" key="7">
    <source>
        <dbReference type="PIRSR" id="PIRSR006118-2"/>
    </source>
</evidence>
<evidence type="ECO:0000256" key="4">
    <source>
        <dbReference type="ARBA" id="ARBA00022723"/>
    </source>
</evidence>
<dbReference type="GeneID" id="60927664"/>
<evidence type="ECO:0000256" key="3">
    <source>
        <dbReference type="ARBA" id="ARBA00011881"/>
    </source>
</evidence>
<dbReference type="InterPro" id="IPR023214">
    <property type="entry name" value="HAD_sf"/>
</dbReference>
<dbReference type="PANTHER" id="PTHR21485:SF3">
    <property type="entry name" value="N-ACYLNEURAMINATE CYTIDYLYLTRANSFERASE"/>
    <property type="match status" value="1"/>
</dbReference>
<dbReference type="GO" id="GO:0046872">
    <property type="term" value="F:metal ion binding"/>
    <property type="evidence" value="ECO:0007669"/>
    <property type="project" value="UniProtKB-KW"/>
</dbReference>
<evidence type="ECO:0000313" key="8">
    <source>
        <dbReference type="EMBL" id="KAB4307360.1"/>
    </source>
</evidence>
<feature type="binding site" evidence="7">
    <location>
        <position position="19"/>
    </location>
    <ligand>
        <name>substrate</name>
    </ligand>
</feature>
<comment type="cofactor">
    <cofactor evidence="1 7">
        <name>Mg(2+)</name>
        <dbReference type="ChEBI" id="CHEBI:18420"/>
    </cofactor>
</comment>
<dbReference type="Gene3D" id="3.40.50.1000">
    <property type="entry name" value="HAD superfamily/HAD-like"/>
    <property type="match status" value="1"/>
</dbReference>
<dbReference type="Proteomes" id="UP000436858">
    <property type="component" value="Unassembled WGS sequence"/>
</dbReference>
<dbReference type="SUPFAM" id="SSF56784">
    <property type="entry name" value="HAD-like"/>
    <property type="match status" value="1"/>
</dbReference>
<reference evidence="11" key="2">
    <citation type="submission" date="2022-10" db="EMBL/GenBank/DDBJ databases">
        <title>Human gut microbiome strain richness.</title>
        <authorList>
            <person name="Chen-Liaw A."/>
        </authorList>
    </citation>
    <scope>NUCLEOTIDE SEQUENCE</scope>
    <source>
        <strain evidence="11">1001283st1_A3_1001283B150304_161114</strain>
    </source>
</reference>
<dbReference type="SFLD" id="SFLDS00003">
    <property type="entry name" value="Haloacid_Dehalogenase"/>
    <property type="match status" value="1"/>
</dbReference>
<evidence type="ECO:0000256" key="1">
    <source>
        <dbReference type="ARBA" id="ARBA00001946"/>
    </source>
</evidence>
<evidence type="ECO:0000313" key="9">
    <source>
        <dbReference type="EMBL" id="KAB4448462.1"/>
    </source>
</evidence>
<feature type="binding site" evidence="7">
    <location>
        <position position="17"/>
    </location>
    <ligand>
        <name>Mg(2+)</name>
        <dbReference type="ChEBI" id="CHEBI:18420"/>
    </ligand>
</feature>
<organism evidence="10 12">
    <name type="scientific">Bacteroides thetaiotaomicron</name>
    <dbReference type="NCBI Taxonomy" id="818"/>
    <lineage>
        <taxon>Bacteria</taxon>
        <taxon>Pseudomonadati</taxon>
        <taxon>Bacteroidota</taxon>
        <taxon>Bacteroidia</taxon>
        <taxon>Bacteroidales</taxon>
        <taxon>Bacteroidaceae</taxon>
        <taxon>Bacteroides</taxon>
    </lineage>
</organism>